<dbReference type="GO" id="GO:0034605">
    <property type="term" value="P:cellular response to heat"/>
    <property type="evidence" value="ECO:0007669"/>
    <property type="project" value="TreeGrafter"/>
</dbReference>
<dbReference type="SUPFAM" id="SSF52540">
    <property type="entry name" value="P-loop containing nucleoside triphosphate hydrolases"/>
    <property type="match status" value="2"/>
</dbReference>
<dbReference type="Proteomes" id="UP000283833">
    <property type="component" value="Unassembled WGS sequence"/>
</dbReference>
<evidence type="ECO:0000256" key="1">
    <source>
        <dbReference type="ARBA" id="ARBA00022737"/>
    </source>
</evidence>
<protein>
    <submittedName>
        <fullName evidence="8">ATP-dependent Clp protease ATP-binding subunit</fullName>
    </submittedName>
</protein>
<dbReference type="GO" id="GO:0016887">
    <property type="term" value="F:ATP hydrolysis activity"/>
    <property type="evidence" value="ECO:0007669"/>
    <property type="project" value="InterPro"/>
</dbReference>
<dbReference type="PRINTS" id="PR00300">
    <property type="entry name" value="CLPPROTEASEA"/>
</dbReference>
<evidence type="ECO:0000259" key="6">
    <source>
        <dbReference type="SMART" id="SM00382"/>
    </source>
</evidence>
<dbReference type="Gene3D" id="1.10.8.60">
    <property type="match status" value="2"/>
</dbReference>
<dbReference type="PANTHER" id="PTHR11638:SF18">
    <property type="entry name" value="HEAT SHOCK PROTEIN 104"/>
    <property type="match status" value="1"/>
</dbReference>
<dbReference type="InterPro" id="IPR001270">
    <property type="entry name" value="ClpA/B"/>
</dbReference>
<keyword evidence="5" id="KW-0175">Coiled coil</keyword>
<dbReference type="Pfam" id="PF02861">
    <property type="entry name" value="Clp_N"/>
    <property type="match status" value="1"/>
</dbReference>
<proteinExistence type="predicted"/>
<dbReference type="Gene3D" id="1.10.1780.10">
    <property type="entry name" value="Clp, N-terminal domain"/>
    <property type="match status" value="1"/>
</dbReference>
<comment type="caution">
    <text evidence="8">The sequence shown here is derived from an EMBL/GenBank/DDBJ whole genome shotgun (WGS) entry which is preliminary data.</text>
</comment>
<dbReference type="InterPro" id="IPR050130">
    <property type="entry name" value="ClpA_ClpB"/>
</dbReference>
<dbReference type="GO" id="GO:0006508">
    <property type="term" value="P:proteolysis"/>
    <property type="evidence" value="ECO:0007669"/>
    <property type="project" value="UniProtKB-KW"/>
</dbReference>
<accession>A0A412QDX4</accession>
<dbReference type="EMBL" id="QRXI01000026">
    <property type="protein sequence ID" value="RGT89156.1"/>
    <property type="molecule type" value="Genomic_DNA"/>
</dbReference>
<dbReference type="InterPro" id="IPR036628">
    <property type="entry name" value="Clp_N_dom_sf"/>
</dbReference>
<keyword evidence="4" id="KW-0143">Chaperone</keyword>
<feature type="domain" description="Clp ATPase C-terminal" evidence="7">
    <location>
        <begin position="785"/>
        <end position="875"/>
    </location>
</feature>
<feature type="domain" description="AAA+ ATPase" evidence="6">
    <location>
        <begin position="617"/>
        <end position="786"/>
    </location>
</feature>
<evidence type="ECO:0000313" key="8">
    <source>
        <dbReference type="EMBL" id="RGT89156.1"/>
    </source>
</evidence>
<dbReference type="InterPro" id="IPR041546">
    <property type="entry name" value="ClpA/ClpB_AAA_lid"/>
</dbReference>
<reference evidence="8 9" key="1">
    <citation type="submission" date="2018-08" db="EMBL/GenBank/DDBJ databases">
        <title>A genome reference for cultivated species of the human gut microbiota.</title>
        <authorList>
            <person name="Zou Y."/>
            <person name="Xue W."/>
            <person name="Luo G."/>
        </authorList>
    </citation>
    <scope>NUCLEOTIDE SEQUENCE [LARGE SCALE GENOMIC DNA]</scope>
    <source>
        <strain evidence="8 9">AF18-14</strain>
    </source>
</reference>
<evidence type="ECO:0000256" key="4">
    <source>
        <dbReference type="ARBA" id="ARBA00023186"/>
    </source>
</evidence>
<dbReference type="InterPro" id="IPR003959">
    <property type="entry name" value="ATPase_AAA_core"/>
</dbReference>
<dbReference type="Pfam" id="PF10431">
    <property type="entry name" value="ClpB_D2-small"/>
    <property type="match status" value="1"/>
</dbReference>
<keyword evidence="3 8" id="KW-0067">ATP-binding</keyword>
<name>A0A412QDX4_PHOVU</name>
<dbReference type="Pfam" id="PF17871">
    <property type="entry name" value="AAA_lid_9"/>
    <property type="match status" value="1"/>
</dbReference>
<dbReference type="Gene3D" id="3.40.50.300">
    <property type="entry name" value="P-loop containing nucleotide triphosphate hydrolases"/>
    <property type="match status" value="2"/>
</dbReference>
<keyword evidence="2" id="KW-0547">Nucleotide-binding</keyword>
<dbReference type="InterPro" id="IPR027417">
    <property type="entry name" value="P-loop_NTPase"/>
</dbReference>
<dbReference type="PANTHER" id="PTHR11638">
    <property type="entry name" value="ATP-DEPENDENT CLP PROTEASE"/>
    <property type="match status" value="1"/>
</dbReference>
<dbReference type="GO" id="GO:0005737">
    <property type="term" value="C:cytoplasm"/>
    <property type="evidence" value="ECO:0007669"/>
    <property type="project" value="TreeGrafter"/>
</dbReference>
<dbReference type="GO" id="GO:0005524">
    <property type="term" value="F:ATP binding"/>
    <property type="evidence" value="ECO:0007669"/>
    <property type="project" value="UniProtKB-KW"/>
</dbReference>
<dbReference type="SMART" id="SM00382">
    <property type="entry name" value="AAA"/>
    <property type="match status" value="2"/>
</dbReference>
<dbReference type="InterPro" id="IPR003593">
    <property type="entry name" value="AAA+_ATPase"/>
</dbReference>
<dbReference type="GO" id="GO:0008233">
    <property type="term" value="F:peptidase activity"/>
    <property type="evidence" value="ECO:0007669"/>
    <property type="project" value="UniProtKB-KW"/>
</dbReference>
<evidence type="ECO:0000259" key="7">
    <source>
        <dbReference type="SMART" id="SM01086"/>
    </source>
</evidence>
<organism evidence="8 9">
    <name type="scientific">Phocaeicola vulgatus</name>
    <name type="common">Bacteroides vulgatus</name>
    <dbReference type="NCBI Taxonomy" id="821"/>
    <lineage>
        <taxon>Bacteria</taxon>
        <taxon>Pseudomonadati</taxon>
        <taxon>Bacteroidota</taxon>
        <taxon>Bacteroidia</taxon>
        <taxon>Bacteroidales</taxon>
        <taxon>Bacteroidaceae</taxon>
        <taxon>Phocaeicola</taxon>
    </lineage>
</organism>
<dbReference type="FunFam" id="3.40.50.300:FF:000025">
    <property type="entry name" value="ATP-dependent Clp protease subunit"/>
    <property type="match status" value="1"/>
</dbReference>
<evidence type="ECO:0000313" key="9">
    <source>
        <dbReference type="Proteomes" id="UP000283833"/>
    </source>
</evidence>
<evidence type="ECO:0000256" key="3">
    <source>
        <dbReference type="ARBA" id="ARBA00022840"/>
    </source>
</evidence>
<dbReference type="InterPro" id="IPR004176">
    <property type="entry name" value="Clp_R_N"/>
</dbReference>
<gene>
    <name evidence="8" type="ORF">DWX04_17170</name>
</gene>
<dbReference type="Pfam" id="PF00004">
    <property type="entry name" value="AAA"/>
    <property type="match status" value="1"/>
</dbReference>
<dbReference type="CDD" id="cd00009">
    <property type="entry name" value="AAA"/>
    <property type="match status" value="1"/>
</dbReference>
<dbReference type="Pfam" id="PF07724">
    <property type="entry name" value="AAA_2"/>
    <property type="match status" value="1"/>
</dbReference>
<feature type="coiled-coil region" evidence="5">
    <location>
        <begin position="471"/>
        <end position="498"/>
    </location>
</feature>
<dbReference type="CDD" id="cd19499">
    <property type="entry name" value="RecA-like_ClpB_Hsp104-like"/>
    <property type="match status" value="1"/>
</dbReference>
<feature type="domain" description="AAA+ ATPase" evidence="6">
    <location>
        <begin position="260"/>
        <end position="401"/>
    </location>
</feature>
<dbReference type="SMART" id="SM01086">
    <property type="entry name" value="ClpB_D2-small"/>
    <property type="match status" value="1"/>
</dbReference>
<keyword evidence="8" id="KW-0645">Protease</keyword>
<keyword evidence="1" id="KW-0677">Repeat</keyword>
<evidence type="ECO:0000256" key="2">
    <source>
        <dbReference type="ARBA" id="ARBA00022741"/>
    </source>
</evidence>
<keyword evidence="8" id="KW-0378">Hydrolase</keyword>
<dbReference type="InterPro" id="IPR019489">
    <property type="entry name" value="Clp_ATPase_C"/>
</dbReference>
<dbReference type="AlphaFoldDB" id="A0A412QDX4"/>
<dbReference type="SUPFAM" id="SSF81923">
    <property type="entry name" value="Double Clp-N motif"/>
    <property type="match status" value="1"/>
</dbReference>
<evidence type="ECO:0000256" key="5">
    <source>
        <dbReference type="SAM" id="Coils"/>
    </source>
</evidence>
<sequence>MAFSENYKELLMIFSCFYRKYAHKHKKNAANNSRIIFFALYLQCSPAQFLNLTIMETGVGFINLDDSVKIALNIALAVARENANECYTPSHLLKALLHKDVGLRDFIISIGKDLGYLEEWADVYIEQCPKSTQLSEIKPSERIDAVFRAADDARIQFGLFDINPICVLLALAKPGVAFSSDQLRSFPILEKDIHSIYIGNGQPACPSATTEKSYAPTSASSSFLGKYCVDLTEDAANKLHPVINRDRENRMVMEILGSRSKSNVLIVGDAGVGKTALVYGLAWEIVSHKVPSFLEETRVFELDNASLIAGATYKGEIEDRLKNILKELRNIDNAILFIDEIHVLLDNRQGNTGAGNVLKSELSHGDLTVIGATTIDEYRKIIEPDHAFSRRFEVIQVSEPDIKSAIQMLHSVQKQYVDYHHVRISNEAVAECVRLAKRYIKDRRLPDSAIGLLDMTLSAIKMVNETGKKNVETLLSGLDEIEKDEKDLQEKTEELKTLLFVMHNKLSPILLGVIPDEADIHELQEYEELTGYLRNALNVLLQFAEKKIEEVGIYEVAAVVASKTGIPIGKIQSQEKERLLNMEDYLRRRVVGQDQALKTLTDAILESRSGMNKPGQPIGSFFLLGPTGTGKTELAKALAEALFNDEKSMIRFDMSEFKEEHSAALLYGAPPGYVGYEEGGMLVNKIRQQPYAVVLFDEIEKAHPSVYDIFLQIMDEGKLHDRLGKEGDFSNSIVLFTSNVGSEWLTKQLESGNVPSTTQIMEVMGQYFRPEFLARLSEIVPFSPIREDILLKIFDIQFNGVRKLLDKQGIGITISNDARKMLAHKGFTPKYGARQVAGVIRNYLRRPISRLIINEELGKGKSLEVGLDEQNELTWNIHQ</sequence>
<dbReference type="Gene3D" id="4.10.860.10">
    <property type="entry name" value="UVR domain"/>
    <property type="match status" value="1"/>
</dbReference>